<feature type="domain" description="AMP-dependent synthetase/ligase" evidence="1">
    <location>
        <begin position="236"/>
        <end position="455"/>
    </location>
</feature>
<evidence type="ECO:0000259" key="2">
    <source>
        <dbReference type="Pfam" id="PF00550"/>
    </source>
</evidence>
<dbReference type="InterPro" id="IPR045851">
    <property type="entry name" value="AMP-bd_C_sf"/>
</dbReference>
<dbReference type="PANTHER" id="PTHR45527:SF1">
    <property type="entry name" value="FATTY ACID SYNTHASE"/>
    <property type="match status" value="1"/>
</dbReference>
<dbReference type="Proteomes" id="UP001589608">
    <property type="component" value="Unassembled WGS sequence"/>
</dbReference>
<dbReference type="CDD" id="cd05930">
    <property type="entry name" value="A_NRPS"/>
    <property type="match status" value="1"/>
</dbReference>
<feature type="domain" description="Carrier" evidence="2">
    <location>
        <begin position="614"/>
        <end position="674"/>
    </location>
</feature>
<gene>
    <name evidence="3" type="ORF">ACFFTR_08685</name>
</gene>
<evidence type="ECO:0000313" key="3">
    <source>
        <dbReference type="EMBL" id="MFB9443158.1"/>
    </source>
</evidence>
<evidence type="ECO:0000259" key="1">
    <source>
        <dbReference type="Pfam" id="PF00501"/>
    </source>
</evidence>
<dbReference type="EMBL" id="JBHMCA010000020">
    <property type="protein sequence ID" value="MFB9443158.1"/>
    <property type="molecule type" value="Genomic_DNA"/>
</dbReference>
<dbReference type="PANTHER" id="PTHR45527">
    <property type="entry name" value="NONRIBOSOMAL PEPTIDE SYNTHETASE"/>
    <property type="match status" value="1"/>
</dbReference>
<dbReference type="InterPro" id="IPR036736">
    <property type="entry name" value="ACP-like_sf"/>
</dbReference>
<feature type="domain" description="AMP-dependent synthetase/ligase" evidence="1">
    <location>
        <begin position="124"/>
        <end position="222"/>
    </location>
</feature>
<comment type="caution">
    <text evidence="3">The sequence shown here is derived from an EMBL/GenBank/DDBJ whole genome shotgun (WGS) entry which is preliminary data.</text>
</comment>
<accession>A0ABV5M2T9</accession>
<dbReference type="PROSITE" id="PS00455">
    <property type="entry name" value="AMP_BINDING"/>
    <property type="match status" value="1"/>
</dbReference>
<reference evidence="3 4" key="1">
    <citation type="submission" date="2024-09" db="EMBL/GenBank/DDBJ databases">
        <authorList>
            <person name="Sun Q."/>
            <person name="Mori K."/>
        </authorList>
    </citation>
    <scope>NUCLEOTIDE SEQUENCE [LARGE SCALE GENOMIC DNA]</scope>
    <source>
        <strain evidence="3 4">JCM 3307</strain>
    </source>
</reference>
<dbReference type="NCBIfam" id="TIGR01733">
    <property type="entry name" value="AA-adenyl-dom"/>
    <property type="match status" value="1"/>
</dbReference>
<dbReference type="Gene3D" id="1.10.1200.10">
    <property type="entry name" value="ACP-like"/>
    <property type="match status" value="1"/>
</dbReference>
<protein>
    <submittedName>
        <fullName evidence="3">Amino acid adenylation domain-containing protein</fullName>
    </submittedName>
</protein>
<dbReference type="Pfam" id="PF00550">
    <property type="entry name" value="PP-binding"/>
    <property type="match status" value="1"/>
</dbReference>
<dbReference type="SUPFAM" id="SSF56801">
    <property type="entry name" value="Acetyl-CoA synthetase-like"/>
    <property type="match status" value="1"/>
</dbReference>
<dbReference type="Gene3D" id="3.30.300.30">
    <property type="match status" value="1"/>
</dbReference>
<keyword evidence="4" id="KW-1185">Reference proteome</keyword>
<evidence type="ECO:0000313" key="4">
    <source>
        <dbReference type="Proteomes" id="UP001589608"/>
    </source>
</evidence>
<dbReference type="InterPro" id="IPR042099">
    <property type="entry name" value="ANL_N_sf"/>
</dbReference>
<dbReference type="InterPro" id="IPR020845">
    <property type="entry name" value="AMP-binding_CS"/>
</dbReference>
<dbReference type="RefSeq" id="WP_223103721.1">
    <property type="nucleotide sequence ID" value="NZ_CP061913.1"/>
</dbReference>
<dbReference type="InterPro" id="IPR009081">
    <property type="entry name" value="PP-bd_ACP"/>
</dbReference>
<organism evidence="3 4">
    <name type="scientific">Dactylosporangium vinaceum</name>
    <dbReference type="NCBI Taxonomy" id="53362"/>
    <lineage>
        <taxon>Bacteria</taxon>
        <taxon>Bacillati</taxon>
        <taxon>Actinomycetota</taxon>
        <taxon>Actinomycetes</taxon>
        <taxon>Micromonosporales</taxon>
        <taxon>Micromonosporaceae</taxon>
        <taxon>Dactylosporangium</taxon>
    </lineage>
</organism>
<sequence length="683" mass="74094">MVDTFDGDIDQIRLAARLKVAAVVTGSPTLPAGRQTWRDLVDALGTAERRQEARRAWQAALSQRHVPVGRVLQYERAARRRMAAAPDEDHRTVPLLAPEEIQALLGMSDGPTRPLPRRRFHELFEERAARHPQAVAAHAGDGCWSYRELNQHANRIAWRLHEDGLRPGEVVAVRTERDLPWLAAVLAVLKAGACYLPIEPGLPPDRIAAMQQRSGCRRILTGDGLLDGPPRPDDPRRDVHGAQRAYMFFTSGSTGQPKAATCTHDGLLNHLLAKIEDFDLAEGRSVAQTAPQGFDISLWQLLAPLLVGGSTHIVAQDVIVDADRFLDTLAASGVEVAQLVPSYLEVLLSAQEARPRRLPRLQRVSVTGEALKWPLVQRWFAAFPDVPLVNAYGLTETSDDTNHETIAGPLPPGPVPIGRPVRNTRVLVVDDRLDLVPVGAVGEIVMSGVCVGEGYANDPARTAVAFVADPHRPGRRLYRSGDFGRWLPSGTLEYLGRRDAQVKLHGQRLELGEVEHRLARLAVRDAAVLLAGPADRPRLVAFYSDLAAPEPGEVRAALAGALPAYMVPQELHRVAALPLTANGKVDRNALRRLCAEAPAGGEGHEPPATGTERRVARLWSQLLDVPLESIGRGSQFAELGGTSLSAIRFAIGLDRALSIAELRDAGTVAEVAALLDHKAGSRS</sequence>
<dbReference type="Gene3D" id="3.40.50.12780">
    <property type="entry name" value="N-terminal domain of ligase-like"/>
    <property type="match status" value="1"/>
</dbReference>
<name>A0ABV5M2T9_9ACTN</name>
<proteinExistence type="predicted"/>
<dbReference type="SUPFAM" id="SSF47336">
    <property type="entry name" value="ACP-like"/>
    <property type="match status" value="1"/>
</dbReference>
<dbReference type="InterPro" id="IPR000873">
    <property type="entry name" value="AMP-dep_synth/lig_dom"/>
</dbReference>
<dbReference type="InterPro" id="IPR010071">
    <property type="entry name" value="AA_adenyl_dom"/>
</dbReference>
<dbReference type="Pfam" id="PF00501">
    <property type="entry name" value="AMP-binding"/>
    <property type="match status" value="2"/>
</dbReference>